<feature type="region of interest" description="Disordered" evidence="1">
    <location>
        <begin position="176"/>
        <end position="198"/>
    </location>
</feature>
<protein>
    <submittedName>
        <fullName evidence="3">Methionine aminopeptidase 1D, chloroplastic/mitochondrial</fullName>
    </submittedName>
</protein>
<keyword evidence="3" id="KW-0378">Hydrolase</keyword>
<organism evidence="3 4">
    <name type="scientific">Tetrabaena socialis</name>
    <dbReference type="NCBI Taxonomy" id="47790"/>
    <lineage>
        <taxon>Eukaryota</taxon>
        <taxon>Viridiplantae</taxon>
        <taxon>Chlorophyta</taxon>
        <taxon>core chlorophytes</taxon>
        <taxon>Chlorophyceae</taxon>
        <taxon>CS clade</taxon>
        <taxon>Chlamydomonadales</taxon>
        <taxon>Tetrabaenaceae</taxon>
        <taxon>Tetrabaena</taxon>
    </lineage>
</organism>
<comment type="caution">
    <text evidence="3">The sequence shown here is derived from an EMBL/GenBank/DDBJ whole genome shotgun (WGS) entry which is preliminary data.</text>
</comment>
<evidence type="ECO:0000313" key="4">
    <source>
        <dbReference type="Proteomes" id="UP000236333"/>
    </source>
</evidence>
<dbReference type="PANTHER" id="PTHR43330:SF8">
    <property type="entry name" value="METHIONINE AMINOPEPTIDASE 1D, MITOCHONDRIAL"/>
    <property type="match status" value="1"/>
</dbReference>
<evidence type="ECO:0000313" key="3">
    <source>
        <dbReference type="EMBL" id="PNH02059.1"/>
    </source>
</evidence>
<dbReference type="Pfam" id="PF00557">
    <property type="entry name" value="Peptidase_M24"/>
    <property type="match status" value="1"/>
</dbReference>
<sequence>MRALCGCHSHSLATLKRVAMGVAAPPPTRLAPNRQFFNMAKGFGLGFAATKPLGRGGLACGELRHRGQARKFPKSVCTSVNECVCHGIPDDRPLEEGDITNIDVTVYLDGFHGDTSRMFFVGEVDPAARKLEEVTKECLDEAIKKCGPGVPYNAVGKAIQSHGRHKPSGRRRVAAVGAGSSEEDGRGPLAPVASARGARANASRDTAVVL</sequence>
<dbReference type="InterPro" id="IPR001714">
    <property type="entry name" value="Pept_M24_MAP"/>
</dbReference>
<dbReference type="SUPFAM" id="SSF55920">
    <property type="entry name" value="Creatinase/aminopeptidase"/>
    <property type="match status" value="1"/>
</dbReference>
<accession>A0A2J7ZP64</accession>
<reference evidence="3 4" key="1">
    <citation type="journal article" date="2017" name="Mol. Biol. Evol.">
        <title>The 4-celled Tetrabaena socialis nuclear genome reveals the essential components for genetic control of cell number at the origin of multicellularity in the volvocine lineage.</title>
        <authorList>
            <person name="Featherston J."/>
            <person name="Arakaki Y."/>
            <person name="Hanschen E.R."/>
            <person name="Ferris P.J."/>
            <person name="Michod R.E."/>
            <person name="Olson B.J.S.C."/>
            <person name="Nozaki H."/>
            <person name="Durand P.M."/>
        </authorList>
    </citation>
    <scope>NUCLEOTIDE SEQUENCE [LARGE SCALE GENOMIC DNA]</scope>
    <source>
        <strain evidence="3 4">NIES-571</strain>
    </source>
</reference>
<name>A0A2J7ZP64_9CHLO</name>
<evidence type="ECO:0000259" key="2">
    <source>
        <dbReference type="Pfam" id="PF00557"/>
    </source>
</evidence>
<dbReference type="GO" id="GO:0070006">
    <property type="term" value="F:metalloaminopeptidase activity"/>
    <property type="evidence" value="ECO:0007669"/>
    <property type="project" value="TreeGrafter"/>
</dbReference>
<dbReference type="PANTHER" id="PTHR43330">
    <property type="entry name" value="METHIONINE AMINOPEPTIDASE"/>
    <property type="match status" value="1"/>
</dbReference>
<dbReference type="OrthoDB" id="3209743at2759"/>
<dbReference type="Gene3D" id="3.90.230.10">
    <property type="entry name" value="Creatinase/methionine aminopeptidase superfamily"/>
    <property type="match status" value="1"/>
</dbReference>
<dbReference type="EMBL" id="PGGS01000730">
    <property type="protein sequence ID" value="PNH02059.1"/>
    <property type="molecule type" value="Genomic_DNA"/>
</dbReference>
<keyword evidence="3" id="KW-0645">Protease</keyword>
<proteinExistence type="predicted"/>
<dbReference type="Proteomes" id="UP000236333">
    <property type="component" value="Unassembled WGS sequence"/>
</dbReference>
<keyword evidence="3" id="KW-0031">Aminopeptidase</keyword>
<gene>
    <name evidence="3" type="ORF">TSOC_012028</name>
</gene>
<dbReference type="InterPro" id="IPR000994">
    <property type="entry name" value="Pept_M24"/>
</dbReference>
<dbReference type="AlphaFoldDB" id="A0A2J7ZP64"/>
<dbReference type="InterPro" id="IPR036005">
    <property type="entry name" value="Creatinase/aminopeptidase-like"/>
</dbReference>
<keyword evidence="4" id="KW-1185">Reference proteome</keyword>
<feature type="domain" description="Peptidase M24" evidence="2">
    <location>
        <begin position="64"/>
        <end position="165"/>
    </location>
</feature>
<evidence type="ECO:0000256" key="1">
    <source>
        <dbReference type="SAM" id="MobiDB-lite"/>
    </source>
</evidence>
<dbReference type="PRINTS" id="PR00599">
    <property type="entry name" value="MAPEPTIDASE"/>
</dbReference>